<dbReference type="AlphaFoldDB" id="A0A6J6PGW3"/>
<dbReference type="GO" id="GO:0009360">
    <property type="term" value="C:DNA polymerase III complex"/>
    <property type="evidence" value="ECO:0007669"/>
    <property type="project" value="InterPro"/>
</dbReference>
<keyword evidence="5" id="KW-0235">DNA replication</keyword>
<comment type="similarity">
    <text evidence="7">Belongs to the DNA polymerase HolA subunit family.</text>
</comment>
<gene>
    <name evidence="11" type="ORF">UFOPK2593_00455</name>
</gene>
<organism evidence="11">
    <name type="scientific">freshwater metagenome</name>
    <dbReference type="NCBI Taxonomy" id="449393"/>
    <lineage>
        <taxon>unclassified sequences</taxon>
        <taxon>metagenomes</taxon>
        <taxon>ecological metagenomes</taxon>
    </lineage>
</organism>
<dbReference type="SUPFAM" id="SSF48019">
    <property type="entry name" value="post-AAA+ oligomerization domain-like"/>
    <property type="match status" value="1"/>
</dbReference>
<dbReference type="SUPFAM" id="SSF52540">
    <property type="entry name" value="P-loop containing nucleoside triphosphate hydrolases"/>
    <property type="match status" value="1"/>
</dbReference>
<name>A0A6J6PGW3_9ZZZZ</name>
<evidence type="ECO:0000256" key="6">
    <source>
        <dbReference type="ARBA" id="ARBA00022932"/>
    </source>
</evidence>
<evidence type="ECO:0000256" key="3">
    <source>
        <dbReference type="ARBA" id="ARBA00022679"/>
    </source>
</evidence>
<dbReference type="InterPro" id="IPR008921">
    <property type="entry name" value="DNA_pol3_clamp-load_cplx_C"/>
</dbReference>
<keyword evidence="6" id="KW-0239">DNA-directed DNA polymerase</keyword>
<reference evidence="11" key="1">
    <citation type="submission" date="2020-05" db="EMBL/GenBank/DDBJ databases">
        <authorList>
            <person name="Chiriac C."/>
            <person name="Salcher M."/>
            <person name="Ghai R."/>
            <person name="Kavagutti S V."/>
        </authorList>
    </citation>
    <scope>NUCLEOTIDE SEQUENCE</scope>
</reference>
<dbReference type="PANTHER" id="PTHR34388">
    <property type="entry name" value="DNA POLYMERASE III SUBUNIT DELTA"/>
    <property type="match status" value="1"/>
</dbReference>
<dbReference type="Gene3D" id="1.10.8.60">
    <property type="match status" value="1"/>
</dbReference>
<evidence type="ECO:0000259" key="10">
    <source>
        <dbReference type="Pfam" id="PF21694"/>
    </source>
</evidence>
<dbReference type="GO" id="GO:0003887">
    <property type="term" value="F:DNA-directed DNA polymerase activity"/>
    <property type="evidence" value="ECO:0007669"/>
    <property type="project" value="UniProtKB-KW"/>
</dbReference>
<dbReference type="InterPro" id="IPR005790">
    <property type="entry name" value="DNA_polIII_delta"/>
</dbReference>
<evidence type="ECO:0000256" key="7">
    <source>
        <dbReference type="ARBA" id="ARBA00034754"/>
    </source>
</evidence>
<evidence type="ECO:0000256" key="5">
    <source>
        <dbReference type="ARBA" id="ARBA00022705"/>
    </source>
</evidence>
<dbReference type="EMBL" id="CAEZXW010000018">
    <property type="protein sequence ID" value="CAB4697889.1"/>
    <property type="molecule type" value="Genomic_DNA"/>
</dbReference>
<evidence type="ECO:0000256" key="4">
    <source>
        <dbReference type="ARBA" id="ARBA00022695"/>
    </source>
</evidence>
<dbReference type="Gene3D" id="1.20.272.10">
    <property type="match status" value="1"/>
</dbReference>
<evidence type="ECO:0000256" key="8">
    <source>
        <dbReference type="ARBA" id="ARBA00049244"/>
    </source>
</evidence>
<dbReference type="Pfam" id="PF21694">
    <property type="entry name" value="DNA_pol3_delta_C"/>
    <property type="match status" value="1"/>
</dbReference>
<evidence type="ECO:0000256" key="1">
    <source>
        <dbReference type="ARBA" id="ARBA00012417"/>
    </source>
</evidence>
<dbReference type="PANTHER" id="PTHR34388:SF1">
    <property type="entry name" value="DNA POLYMERASE III SUBUNIT DELTA"/>
    <property type="match status" value="1"/>
</dbReference>
<dbReference type="GO" id="GO:0006261">
    <property type="term" value="P:DNA-templated DNA replication"/>
    <property type="evidence" value="ECO:0007669"/>
    <property type="project" value="TreeGrafter"/>
</dbReference>
<dbReference type="InterPro" id="IPR010372">
    <property type="entry name" value="DNA_pol3_delta_N"/>
</dbReference>
<keyword evidence="3" id="KW-0808">Transferase</keyword>
<evidence type="ECO:0000256" key="2">
    <source>
        <dbReference type="ARBA" id="ARBA00017703"/>
    </source>
</evidence>
<dbReference type="Gene3D" id="3.40.50.300">
    <property type="entry name" value="P-loop containing nucleotide triphosphate hydrolases"/>
    <property type="match status" value="1"/>
</dbReference>
<evidence type="ECO:0000313" key="11">
    <source>
        <dbReference type="EMBL" id="CAB4697889.1"/>
    </source>
</evidence>
<dbReference type="GO" id="GO:0003677">
    <property type="term" value="F:DNA binding"/>
    <property type="evidence" value="ECO:0007669"/>
    <property type="project" value="InterPro"/>
</dbReference>
<dbReference type="NCBIfam" id="TIGR01128">
    <property type="entry name" value="holA"/>
    <property type="match status" value="1"/>
</dbReference>
<dbReference type="EC" id="2.7.7.7" evidence="1"/>
<feature type="domain" description="DNA polymerase III delta subunit-like C-terminal" evidence="10">
    <location>
        <begin position="194"/>
        <end position="309"/>
    </location>
</feature>
<proteinExistence type="inferred from homology"/>
<comment type="catalytic activity">
    <reaction evidence="8">
        <text>DNA(n) + a 2'-deoxyribonucleoside 5'-triphosphate = DNA(n+1) + diphosphate</text>
        <dbReference type="Rhea" id="RHEA:22508"/>
        <dbReference type="Rhea" id="RHEA-COMP:17339"/>
        <dbReference type="Rhea" id="RHEA-COMP:17340"/>
        <dbReference type="ChEBI" id="CHEBI:33019"/>
        <dbReference type="ChEBI" id="CHEBI:61560"/>
        <dbReference type="ChEBI" id="CHEBI:173112"/>
        <dbReference type="EC" id="2.7.7.7"/>
    </reaction>
</comment>
<accession>A0A6J6PGW3</accession>
<protein>
    <recommendedName>
        <fullName evidence="2">DNA polymerase III subunit delta</fullName>
        <ecNumber evidence="1">2.7.7.7</ecNumber>
    </recommendedName>
</protein>
<evidence type="ECO:0000259" key="9">
    <source>
        <dbReference type="Pfam" id="PF06144"/>
    </source>
</evidence>
<dbReference type="InterPro" id="IPR048466">
    <property type="entry name" value="DNA_pol3_delta-like_C"/>
</dbReference>
<dbReference type="Pfam" id="PF06144">
    <property type="entry name" value="DNA_pol3_delta"/>
    <property type="match status" value="1"/>
</dbReference>
<dbReference type="InterPro" id="IPR027417">
    <property type="entry name" value="P-loop_NTPase"/>
</dbReference>
<feature type="domain" description="DNA polymerase III delta N-terminal" evidence="9">
    <location>
        <begin position="12"/>
        <end position="98"/>
    </location>
</feature>
<keyword evidence="4" id="KW-0548">Nucleotidyltransferase</keyword>
<sequence>MNSQLFLAYGPETLLADRVVETTSAALKAQSSDLVVESVEAAEIDDARFGDLFAPSLFGEARAVVIRNLQDLDSDMNAALLAYIADPDPTITLIALHKGGVKGKALLEALRKAGARETPCEAMKRDSDKIQFLRTEALSRGRKISPDAAKALVDAIGSDLRELANSLSQLIADTAGEINIEAVERFHGGRIEATGFDVTDALLEGRAGDALATLRHALDTGTDPVMITSALAGALRTLARVGSAPRSLRSAELAGQLGMAPWQIDKARRQLPGWTGAGIAAAITEVARADGAVKGGGADPVFALERALIAIARSRT</sequence>